<proteinExistence type="predicted"/>
<evidence type="ECO:0000313" key="2">
    <source>
        <dbReference type="EMBL" id="ORB48809.1"/>
    </source>
</evidence>
<evidence type="ECO:0008006" key="4">
    <source>
        <dbReference type="Google" id="ProtNLM"/>
    </source>
</evidence>
<protein>
    <recommendedName>
        <fullName evidence="4">Metallo-beta-lactamase superfamily protein,putative</fullName>
    </recommendedName>
</protein>
<dbReference type="Proteomes" id="UP000192434">
    <property type="component" value="Unassembled WGS sequence"/>
</dbReference>
<dbReference type="STRING" id="1578165.BKG68_16095"/>
<dbReference type="OrthoDB" id="4196334at2"/>
<feature type="signal peptide" evidence="1">
    <location>
        <begin position="1"/>
        <end position="25"/>
    </location>
</feature>
<dbReference type="RefSeq" id="WP_083019701.1">
    <property type="nucleotide sequence ID" value="NZ_CP010271.1"/>
</dbReference>
<reference evidence="2 3" key="1">
    <citation type="submission" date="2016-12" db="EMBL/GenBank/DDBJ databases">
        <title>The new phylogeny of genus Mycobacterium.</title>
        <authorList>
            <person name="Tortoli E."/>
            <person name="Trovato A."/>
            <person name="Cirillo D.M."/>
        </authorList>
    </citation>
    <scope>NUCLEOTIDE SEQUENCE [LARGE SCALE GENOMIC DNA]</scope>
    <source>
        <strain evidence="2 3">CCUG 66554</strain>
    </source>
</reference>
<organism evidence="2 3">
    <name type="scientific">Mycobacteroides saopaulense</name>
    <dbReference type="NCBI Taxonomy" id="1578165"/>
    <lineage>
        <taxon>Bacteria</taxon>
        <taxon>Bacillati</taxon>
        <taxon>Actinomycetota</taxon>
        <taxon>Actinomycetes</taxon>
        <taxon>Mycobacteriales</taxon>
        <taxon>Mycobacteriaceae</taxon>
        <taxon>Mycobacteroides</taxon>
    </lineage>
</organism>
<keyword evidence="1" id="KW-0732">Signal</keyword>
<name>A0A1S4W5J9_9MYCO</name>
<sequence length="217" mass="22754">MQGWLRAGSVIIAIACLGGAASAAAEPKSLPDTVWINPRDVPMDHVSHWVALSRNAIPVDRPGFWSANLCFSLGESLPQSPESASSTVSSEESGWTAVEVIAHWPGDTGVTDQYASTVYRSLRARLDHCFNAVGAQVSVTDLANGHTATVTLPAQGGKQPQYRLFVVEPPGTGTVAELTVTNAVTGAAGAPWMDVDDQQVLRSVAAPICRTAKSTAC</sequence>
<comment type="caution">
    <text evidence="2">The sequence shown here is derived from an EMBL/GenBank/DDBJ whole genome shotgun (WGS) entry which is preliminary data.</text>
</comment>
<dbReference type="EMBL" id="MVII01000044">
    <property type="protein sequence ID" value="ORB48809.1"/>
    <property type="molecule type" value="Genomic_DNA"/>
</dbReference>
<dbReference type="AlphaFoldDB" id="A0A1S4W5J9"/>
<evidence type="ECO:0000256" key="1">
    <source>
        <dbReference type="SAM" id="SignalP"/>
    </source>
</evidence>
<feature type="chain" id="PRO_5039669301" description="Metallo-beta-lactamase superfamily protein,putative" evidence="1">
    <location>
        <begin position="26"/>
        <end position="217"/>
    </location>
</feature>
<dbReference type="KEGG" id="msao:MYCSP_20135"/>
<accession>A0A1S4W5J9</accession>
<evidence type="ECO:0000313" key="3">
    <source>
        <dbReference type="Proteomes" id="UP000192434"/>
    </source>
</evidence>
<gene>
    <name evidence="2" type="ORF">BST43_24160</name>
</gene>